<keyword evidence="4" id="KW-1185">Reference proteome</keyword>
<dbReference type="OrthoDB" id="7960368at2"/>
<organism evidence="3 4">
    <name type="scientific">Pontivivens insulae</name>
    <dbReference type="NCBI Taxonomy" id="1639689"/>
    <lineage>
        <taxon>Bacteria</taxon>
        <taxon>Pseudomonadati</taxon>
        <taxon>Pseudomonadota</taxon>
        <taxon>Alphaproteobacteria</taxon>
        <taxon>Rhodobacterales</taxon>
        <taxon>Paracoccaceae</taxon>
        <taxon>Pontivivens</taxon>
    </lineage>
</organism>
<accession>A0A2R8ADP6</accession>
<dbReference type="EMBL" id="OMKW01000003">
    <property type="protein sequence ID" value="SPF30367.1"/>
    <property type="molecule type" value="Genomic_DNA"/>
</dbReference>
<evidence type="ECO:0000313" key="3">
    <source>
        <dbReference type="EMBL" id="SPF30367.1"/>
    </source>
</evidence>
<evidence type="ECO:0000256" key="2">
    <source>
        <dbReference type="SAM" id="SignalP"/>
    </source>
</evidence>
<reference evidence="3 4" key="1">
    <citation type="submission" date="2018-03" db="EMBL/GenBank/DDBJ databases">
        <authorList>
            <person name="Keele B.F."/>
        </authorList>
    </citation>
    <scope>NUCLEOTIDE SEQUENCE [LARGE SCALE GENOMIC DNA]</scope>
    <source>
        <strain evidence="3 4">CeCT 8812</strain>
    </source>
</reference>
<feature type="signal peptide" evidence="2">
    <location>
        <begin position="1"/>
        <end position="17"/>
    </location>
</feature>
<name>A0A2R8ADP6_9RHOB</name>
<sequence>MKYAIAFLMMTTAPVAAQTFELRNNLSVDFVRMESMEWAAENRAWVRMSFTPNFEPEPFGPRPPTDVIGIMQELCERLAPNQSVRDFLAGIDGDQLELRWDWTPEEQEGPFTISRFHNNLFQVDGDTCLPIEPFGRTNPRPPSGVEPRWRRSETTRDRSQDGLGLQVTYTLPQPLDSYDPDLLDQTASELCISQATAIIARREEAYENVDYTFAKIQFEEYPEPNFTNAQGFVWPLAEDGTCTAFLPEAEVLQIREAME</sequence>
<dbReference type="RefSeq" id="WP_108783061.1">
    <property type="nucleotide sequence ID" value="NZ_OMKW01000003.1"/>
</dbReference>
<evidence type="ECO:0000313" key="4">
    <source>
        <dbReference type="Proteomes" id="UP000244932"/>
    </source>
</evidence>
<feature type="region of interest" description="Disordered" evidence="1">
    <location>
        <begin position="131"/>
        <end position="164"/>
    </location>
</feature>
<proteinExistence type="predicted"/>
<protein>
    <submittedName>
        <fullName evidence="3">Uncharacterized protein</fullName>
    </submittedName>
</protein>
<evidence type="ECO:0000256" key="1">
    <source>
        <dbReference type="SAM" id="MobiDB-lite"/>
    </source>
</evidence>
<dbReference type="Proteomes" id="UP000244932">
    <property type="component" value="Unassembled WGS sequence"/>
</dbReference>
<feature type="compositionally biased region" description="Basic and acidic residues" evidence="1">
    <location>
        <begin position="147"/>
        <end position="160"/>
    </location>
</feature>
<gene>
    <name evidence="3" type="ORF">POI8812_02703</name>
</gene>
<keyword evidence="2" id="KW-0732">Signal</keyword>
<feature type="chain" id="PRO_5015302571" evidence="2">
    <location>
        <begin position="18"/>
        <end position="259"/>
    </location>
</feature>
<dbReference type="AlphaFoldDB" id="A0A2R8ADP6"/>